<sequence>MFFPEAAQSFLLSALIFATTQIAHESTILEVNGFETQCCPAWFRCGDTNS</sequence>
<proteinExistence type="predicted"/>
<dbReference type="AlphaFoldDB" id="A0AA44WP64"/>
<organism evidence="2 3">
    <name type="scientific">Verticillium dahliae</name>
    <name type="common">Verticillium wilt</name>
    <dbReference type="NCBI Taxonomy" id="27337"/>
    <lineage>
        <taxon>Eukaryota</taxon>
        <taxon>Fungi</taxon>
        <taxon>Dikarya</taxon>
        <taxon>Ascomycota</taxon>
        <taxon>Pezizomycotina</taxon>
        <taxon>Sordariomycetes</taxon>
        <taxon>Hypocreomycetidae</taxon>
        <taxon>Glomerellales</taxon>
        <taxon>Plectosphaerellaceae</taxon>
        <taxon>Verticillium</taxon>
    </lineage>
</organism>
<dbReference type="EMBL" id="MPSH01000004">
    <property type="protein sequence ID" value="PNH34984.1"/>
    <property type="molecule type" value="Genomic_DNA"/>
</dbReference>
<protein>
    <submittedName>
        <fullName evidence="2">Uncharacterized protein</fullName>
    </submittedName>
</protein>
<feature type="signal peptide" evidence="1">
    <location>
        <begin position="1"/>
        <end position="25"/>
    </location>
</feature>
<feature type="chain" id="PRO_5041391288" evidence="1">
    <location>
        <begin position="26"/>
        <end position="50"/>
    </location>
</feature>
<evidence type="ECO:0000256" key="1">
    <source>
        <dbReference type="SAM" id="SignalP"/>
    </source>
</evidence>
<gene>
    <name evidence="2" type="ORF">BJF96_g1947</name>
</gene>
<comment type="caution">
    <text evidence="2">The sequence shown here is derived from an EMBL/GenBank/DDBJ whole genome shotgun (WGS) entry which is preliminary data.</text>
</comment>
<dbReference type="Proteomes" id="UP000236305">
    <property type="component" value="Unassembled WGS sequence"/>
</dbReference>
<accession>A0AA44WP64</accession>
<name>A0AA44WP64_VERDA</name>
<keyword evidence="1" id="KW-0732">Signal</keyword>
<reference evidence="2 3" key="1">
    <citation type="submission" date="2017-12" db="EMBL/GenBank/DDBJ databases">
        <title>Comparative genomics yields insights into virulence evolution of Verticillium dahliae.</title>
        <authorList>
            <person name="Fan R."/>
            <person name="Armitage A.D."/>
            <person name="Cascant-Lopez E."/>
            <person name="Sobczyk M."/>
            <person name="Cockerton H.M."/>
            <person name="Harrison R.J."/>
        </authorList>
    </citation>
    <scope>NUCLEOTIDE SEQUENCE [LARGE SCALE GENOMIC DNA]</scope>
    <source>
        <strain evidence="2 3">12008</strain>
    </source>
</reference>
<evidence type="ECO:0000313" key="2">
    <source>
        <dbReference type="EMBL" id="PNH34984.1"/>
    </source>
</evidence>
<evidence type="ECO:0000313" key="3">
    <source>
        <dbReference type="Proteomes" id="UP000236305"/>
    </source>
</evidence>